<evidence type="ECO:0000256" key="2">
    <source>
        <dbReference type="ARBA" id="ARBA00022527"/>
    </source>
</evidence>
<evidence type="ECO:0000256" key="3">
    <source>
        <dbReference type="ARBA" id="ARBA00022679"/>
    </source>
</evidence>
<dbReference type="EMBL" id="VOIH02000003">
    <property type="protein sequence ID" value="KAF3450279.1"/>
    <property type="molecule type" value="Genomic_DNA"/>
</dbReference>
<accession>A0A8K0HDP0</accession>
<gene>
    <name evidence="9" type="ORF">FNV43_RR06359</name>
</gene>
<reference evidence="9" key="1">
    <citation type="submission" date="2020-03" db="EMBL/GenBank/DDBJ databases">
        <title>A high-quality chromosome-level genome assembly of a woody plant with both climbing and erect habits, Rhamnella rubrinervis.</title>
        <authorList>
            <person name="Lu Z."/>
            <person name="Yang Y."/>
            <person name="Zhu X."/>
            <person name="Sun Y."/>
        </authorList>
    </citation>
    <scope>NUCLEOTIDE SEQUENCE</scope>
    <source>
        <strain evidence="9">BYM</strain>
        <tissue evidence="9">Leaf</tissue>
    </source>
</reference>
<keyword evidence="6" id="KW-0325">Glycoprotein</keyword>
<comment type="caution">
    <text evidence="9">The sequence shown here is derived from an EMBL/GenBank/DDBJ whole genome shotgun (WGS) entry which is preliminary data.</text>
</comment>
<comment type="subcellular location">
    <subcellularLocation>
        <location evidence="1">Membrane</location>
        <topology evidence="1">Single-pass type I membrane protein</topology>
    </subcellularLocation>
</comment>
<evidence type="ECO:0000256" key="6">
    <source>
        <dbReference type="ARBA" id="ARBA00023180"/>
    </source>
</evidence>
<sequence length="344" mass="37764">MAITTTSADVLGPQISLPGCADRCGGVKVPYPFGISQGCFLSEKFYIHCDQSFQPPKPFLGRSKNNLPVSNITLEGGELVIMVYIGKDCYNKDGERIYHFDPRLRLVDFNIATDRNKFTAVGCDTYATLSGYRGEIRYVTGCVSYCNVIDDSFGASSSDQSCSGVGCCQTSIPSGLKNFTVSLTSYYNHTYVNDFNPCSYAFVVEESQFKFSKASFQELNSTDMVPMVLNWDIGKESCDEAKKRSNFTCKANSKCVDASDGSGYFCQCLPGYEGNPYHPNGCQDGYIASETGCDKVCGSSQSESHSQSDQSHRTLVATGTMLPLKLKMCEEKVEYEFVDSSFGE</sequence>
<name>A0A8K0HDP0_9ROSA</name>
<feature type="disulfide bond" evidence="7">
    <location>
        <begin position="249"/>
        <end position="266"/>
    </location>
</feature>
<evidence type="ECO:0000256" key="5">
    <source>
        <dbReference type="ARBA" id="ARBA00023157"/>
    </source>
</evidence>
<evidence type="ECO:0000256" key="1">
    <source>
        <dbReference type="ARBA" id="ARBA00004479"/>
    </source>
</evidence>
<proteinExistence type="predicted"/>
<evidence type="ECO:0000256" key="4">
    <source>
        <dbReference type="ARBA" id="ARBA00022729"/>
    </source>
</evidence>
<dbReference type="Pfam" id="PF13947">
    <property type="entry name" value="GUB_WAK_bind"/>
    <property type="match status" value="1"/>
</dbReference>
<keyword evidence="2" id="KW-0418">Kinase</keyword>
<dbReference type="PANTHER" id="PTHR33491">
    <property type="entry name" value="OSJNBA0016N04.9 PROTEIN"/>
    <property type="match status" value="1"/>
</dbReference>
<dbReference type="GO" id="GO:0004674">
    <property type="term" value="F:protein serine/threonine kinase activity"/>
    <property type="evidence" value="ECO:0007669"/>
    <property type="project" value="UniProtKB-KW"/>
</dbReference>
<dbReference type="InterPro" id="IPR013695">
    <property type="entry name" value="WAK"/>
</dbReference>
<comment type="caution">
    <text evidence="7">Lacks conserved residue(s) required for the propagation of feature annotation.</text>
</comment>
<keyword evidence="3" id="KW-0808">Transferase</keyword>
<dbReference type="AlphaFoldDB" id="A0A8K0HDP0"/>
<evidence type="ECO:0000313" key="10">
    <source>
        <dbReference type="Proteomes" id="UP000796880"/>
    </source>
</evidence>
<dbReference type="GO" id="GO:0016020">
    <property type="term" value="C:membrane"/>
    <property type="evidence" value="ECO:0007669"/>
    <property type="project" value="UniProtKB-SubCell"/>
</dbReference>
<evidence type="ECO:0000313" key="9">
    <source>
        <dbReference type="EMBL" id="KAF3450279.1"/>
    </source>
</evidence>
<organism evidence="9 10">
    <name type="scientific">Rhamnella rubrinervis</name>
    <dbReference type="NCBI Taxonomy" id="2594499"/>
    <lineage>
        <taxon>Eukaryota</taxon>
        <taxon>Viridiplantae</taxon>
        <taxon>Streptophyta</taxon>
        <taxon>Embryophyta</taxon>
        <taxon>Tracheophyta</taxon>
        <taxon>Spermatophyta</taxon>
        <taxon>Magnoliopsida</taxon>
        <taxon>eudicotyledons</taxon>
        <taxon>Gunneridae</taxon>
        <taxon>Pentapetalae</taxon>
        <taxon>rosids</taxon>
        <taxon>fabids</taxon>
        <taxon>Rosales</taxon>
        <taxon>Rhamnaceae</taxon>
        <taxon>rhamnoid group</taxon>
        <taxon>Rhamneae</taxon>
        <taxon>Rhamnella</taxon>
    </lineage>
</organism>
<evidence type="ECO:0000256" key="7">
    <source>
        <dbReference type="PROSITE-ProRule" id="PRU00076"/>
    </source>
</evidence>
<dbReference type="Pfam" id="PF08488">
    <property type="entry name" value="WAK"/>
    <property type="match status" value="1"/>
</dbReference>
<dbReference type="InterPro" id="IPR000742">
    <property type="entry name" value="EGF"/>
</dbReference>
<keyword evidence="7" id="KW-0245">EGF-like domain</keyword>
<protein>
    <recommendedName>
        <fullName evidence="8">EGF-like domain-containing protein</fullName>
    </recommendedName>
</protein>
<evidence type="ECO:0000259" key="8">
    <source>
        <dbReference type="PROSITE" id="PS50026"/>
    </source>
</evidence>
<dbReference type="GO" id="GO:0030247">
    <property type="term" value="F:polysaccharide binding"/>
    <property type="evidence" value="ECO:0007669"/>
    <property type="project" value="InterPro"/>
</dbReference>
<dbReference type="Proteomes" id="UP000796880">
    <property type="component" value="Unassembled WGS sequence"/>
</dbReference>
<feature type="domain" description="EGF-like" evidence="8">
    <location>
        <begin position="240"/>
        <end position="283"/>
    </location>
</feature>
<keyword evidence="4" id="KW-0732">Signal</keyword>
<dbReference type="OrthoDB" id="1163657at2759"/>
<dbReference type="InterPro" id="IPR025287">
    <property type="entry name" value="WAK_GUB"/>
</dbReference>
<keyword evidence="10" id="KW-1185">Reference proteome</keyword>
<keyword evidence="5 7" id="KW-1015">Disulfide bond</keyword>
<dbReference type="PROSITE" id="PS50026">
    <property type="entry name" value="EGF_3"/>
    <property type="match status" value="1"/>
</dbReference>
<keyword evidence="2" id="KW-0723">Serine/threonine-protein kinase</keyword>